<evidence type="ECO:0000259" key="1">
    <source>
        <dbReference type="SMART" id="SM00829"/>
    </source>
</evidence>
<reference evidence="2" key="1">
    <citation type="submission" date="2023-07" db="EMBL/GenBank/DDBJ databases">
        <title>Black Yeasts Isolated from many extreme environments.</title>
        <authorList>
            <person name="Coleine C."/>
            <person name="Stajich J.E."/>
            <person name="Selbmann L."/>
        </authorList>
    </citation>
    <scope>NUCLEOTIDE SEQUENCE</scope>
    <source>
        <strain evidence="2">CCFEE 5485</strain>
    </source>
</reference>
<dbReference type="PANTHER" id="PTHR44013">
    <property type="entry name" value="ZINC-TYPE ALCOHOL DEHYDROGENASE-LIKE PROTEIN C16A3.02C"/>
    <property type="match status" value="1"/>
</dbReference>
<keyword evidence="3" id="KW-1185">Reference proteome</keyword>
<sequence>MSTPTSMRAWQFNAIHNGLENSVKLNTVPLPARKPDQHLIKVLYAATNPFDYKPVEVGLINRFMMPKPATPGSDIAGRIVVPAVGSTLKAGQLVFGASVDKTLFAGGGFREHTLSNDKQLVAIPEGVSAKAASTITVGGISAYQTIVPHVKPEDKIFINGGSGGVGTFSIQIAKICGCHVTTTCSTANVELCKSLGADEVIDYRKQNVIEVLKSKGPVFDHAVDNVCHDWNLYWQSYRYLKPNAKYINVAAAPTFSSFLNPIKAGLPVVLGGGRRKLEGYFAQPDAKQLQEIAGWVANGKVKTLIDSEFTFEQLPDAVRRQKTGRARGKIVVEVAKDDRTSG</sequence>
<name>A0AAE0WH29_9PEZI</name>
<dbReference type="SUPFAM" id="SSF51735">
    <property type="entry name" value="NAD(P)-binding Rossmann-fold domains"/>
    <property type="match status" value="1"/>
</dbReference>
<protein>
    <recommendedName>
        <fullName evidence="1">Enoyl reductase (ER) domain-containing protein</fullName>
    </recommendedName>
</protein>
<dbReference type="SMART" id="SM00829">
    <property type="entry name" value="PKS_ER"/>
    <property type="match status" value="1"/>
</dbReference>
<dbReference type="Gene3D" id="3.40.50.720">
    <property type="entry name" value="NAD(P)-binding Rossmann-like Domain"/>
    <property type="match status" value="1"/>
</dbReference>
<dbReference type="SUPFAM" id="SSF50129">
    <property type="entry name" value="GroES-like"/>
    <property type="match status" value="1"/>
</dbReference>
<accession>A0AAE0WH29</accession>
<dbReference type="InterPro" id="IPR020843">
    <property type="entry name" value="ER"/>
</dbReference>
<dbReference type="Pfam" id="PF13602">
    <property type="entry name" value="ADH_zinc_N_2"/>
    <property type="match status" value="1"/>
</dbReference>
<dbReference type="Pfam" id="PF08240">
    <property type="entry name" value="ADH_N"/>
    <property type="match status" value="1"/>
</dbReference>
<dbReference type="InterPro" id="IPR036291">
    <property type="entry name" value="NAD(P)-bd_dom_sf"/>
</dbReference>
<dbReference type="InterPro" id="IPR052733">
    <property type="entry name" value="Chloroplast_QOR"/>
</dbReference>
<dbReference type="PANTHER" id="PTHR44013:SF1">
    <property type="entry name" value="ZINC-TYPE ALCOHOL DEHYDROGENASE-LIKE PROTEIN C16A3.02C"/>
    <property type="match status" value="1"/>
</dbReference>
<dbReference type="Proteomes" id="UP001274830">
    <property type="component" value="Unassembled WGS sequence"/>
</dbReference>
<feature type="domain" description="Enoyl reductase (ER)" evidence="1">
    <location>
        <begin position="18"/>
        <end position="332"/>
    </location>
</feature>
<dbReference type="InterPro" id="IPR011032">
    <property type="entry name" value="GroES-like_sf"/>
</dbReference>
<dbReference type="InterPro" id="IPR013154">
    <property type="entry name" value="ADH-like_N"/>
</dbReference>
<dbReference type="EMBL" id="JAUTXT010000037">
    <property type="protein sequence ID" value="KAK3671941.1"/>
    <property type="molecule type" value="Genomic_DNA"/>
</dbReference>
<dbReference type="AlphaFoldDB" id="A0AAE0WH29"/>
<proteinExistence type="predicted"/>
<dbReference type="Gene3D" id="3.90.180.10">
    <property type="entry name" value="Medium-chain alcohol dehydrogenases, catalytic domain"/>
    <property type="match status" value="1"/>
</dbReference>
<dbReference type="CDD" id="cd08267">
    <property type="entry name" value="MDR1"/>
    <property type="match status" value="1"/>
</dbReference>
<comment type="caution">
    <text evidence="2">The sequence shown here is derived from an EMBL/GenBank/DDBJ whole genome shotgun (WGS) entry which is preliminary data.</text>
</comment>
<organism evidence="2 3">
    <name type="scientific">Recurvomyces mirabilis</name>
    <dbReference type="NCBI Taxonomy" id="574656"/>
    <lineage>
        <taxon>Eukaryota</taxon>
        <taxon>Fungi</taxon>
        <taxon>Dikarya</taxon>
        <taxon>Ascomycota</taxon>
        <taxon>Pezizomycotina</taxon>
        <taxon>Dothideomycetes</taxon>
        <taxon>Dothideomycetidae</taxon>
        <taxon>Mycosphaerellales</taxon>
        <taxon>Teratosphaeriaceae</taxon>
        <taxon>Recurvomyces</taxon>
    </lineage>
</organism>
<evidence type="ECO:0000313" key="2">
    <source>
        <dbReference type="EMBL" id="KAK3671941.1"/>
    </source>
</evidence>
<gene>
    <name evidence="2" type="ORF">LTR78_008116</name>
</gene>
<evidence type="ECO:0000313" key="3">
    <source>
        <dbReference type="Proteomes" id="UP001274830"/>
    </source>
</evidence>
<dbReference type="GO" id="GO:0016491">
    <property type="term" value="F:oxidoreductase activity"/>
    <property type="evidence" value="ECO:0007669"/>
    <property type="project" value="InterPro"/>
</dbReference>